<evidence type="ECO:0000313" key="4">
    <source>
        <dbReference type="Proteomes" id="UP001059380"/>
    </source>
</evidence>
<keyword evidence="1" id="KW-0472">Membrane</keyword>
<feature type="domain" description="DUF6745" evidence="2">
    <location>
        <begin position="171"/>
        <end position="290"/>
    </location>
</feature>
<accession>A0A9J7BUF3</accession>
<dbReference type="AlphaFoldDB" id="A0A9J7BUF3"/>
<keyword evidence="4" id="KW-1185">Reference proteome</keyword>
<sequence>MTRRITKLTEAQRARFDEWADKWIEVGLRTGNADRFKFEAAVRECYRFAGLQPPKVIVWAPSPLVVAIAGPAASYLLALRERQGQRDAVHGAVHGAVGGAVGGAVHGAVGGAVDGAVRDAVLQTIANSWYYILGGQFWVSGGWWGCAFTSYFRDVCGLELEGDLWNRGRAYEATAESACWWWPHRDFVIVSERPLEIHRELADPPRPRGWGSHRLHREDGLAISFRDGWGVWSWHGTRVTRQIIEAPETLTVAQIAAEENAEVRRVMVERMGWERFCSEAKMKIIHVDELHSKFPDIPVSETVEAGTRFVTHYRPGTERAELLEAAELRDFEDRPLRFVRLTDPSTGRQYTIRVRHDHKRCYEAVAWTFGLDDEQAYKRGRFLRQGDVFLKPLLGGPLAQQHS</sequence>
<dbReference type="InterPro" id="IPR046633">
    <property type="entry name" value="DUF6745"/>
</dbReference>
<proteinExistence type="predicted"/>
<keyword evidence="1" id="KW-1133">Transmembrane helix</keyword>
<evidence type="ECO:0000259" key="2">
    <source>
        <dbReference type="Pfam" id="PF20530"/>
    </source>
</evidence>
<evidence type="ECO:0000313" key="3">
    <source>
        <dbReference type="EMBL" id="UWZ84629.1"/>
    </source>
</evidence>
<organism evidence="3 4">
    <name type="scientific">Occallatibacter riparius</name>
    <dbReference type="NCBI Taxonomy" id="1002689"/>
    <lineage>
        <taxon>Bacteria</taxon>
        <taxon>Pseudomonadati</taxon>
        <taxon>Acidobacteriota</taxon>
        <taxon>Terriglobia</taxon>
        <taxon>Terriglobales</taxon>
        <taxon>Acidobacteriaceae</taxon>
        <taxon>Occallatibacter</taxon>
    </lineage>
</organism>
<dbReference type="KEGG" id="orp:MOP44_01540"/>
<name>A0A9J7BUF3_9BACT</name>
<keyword evidence="1" id="KW-0812">Transmembrane</keyword>
<dbReference type="Proteomes" id="UP001059380">
    <property type="component" value="Chromosome"/>
</dbReference>
<evidence type="ECO:0000256" key="1">
    <source>
        <dbReference type="SAM" id="Phobius"/>
    </source>
</evidence>
<feature type="transmembrane region" description="Helical" evidence="1">
    <location>
        <begin position="56"/>
        <end position="78"/>
    </location>
</feature>
<reference evidence="3" key="1">
    <citation type="submission" date="2021-04" db="EMBL/GenBank/DDBJ databases">
        <title>Phylogenetic analysis of Acidobacteriaceae.</title>
        <authorList>
            <person name="Qiu L."/>
            <person name="Zhang Q."/>
        </authorList>
    </citation>
    <scope>NUCLEOTIDE SEQUENCE</scope>
    <source>
        <strain evidence="3">DSM 25168</strain>
    </source>
</reference>
<dbReference type="RefSeq" id="WP_260794135.1">
    <property type="nucleotide sequence ID" value="NZ_CP093313.1"/>
</dbReference>
<gene>
    <name evidence="3" type="ORF">MOP44_01540</name>
</gene>
<dbReference type="EMBL" id="CP093313">
    <property type="protein sequence ID" value="UWZ84629.1"/>
    <property type="molecule type" value="Genomic_DNA"/>
</dbReference>
<dbReference type="Pfam" id="PF20530">
    <property type="entry name" value="DUF6745"/>
    <property type="match status" value="1"/>
</dbReference>
<protein>
    <recommendedName>
        <fullName evidence="2">DUF6745 domain-containing protein</fullName>
    </recommendedName>
</protein>